<dbReference type="Gene3D" id="1.10.10.10">
    <property type="entry name" value="Winged helix-like DNA-binding domain superfamily/Winged helix DNA-binding domain"/>
    <property type="match status" value="1"/>
</dbReference>
<dbReference type="Proteomes" id="UP000236721">
    <property type="component" value="Unassembled WGS sequence"/>
</dbReference>
<reference evidence="7" key="1">
    <citation type="submission" date="2016-10" db="EMBL/GenBank/DDBJ databases">
        <authorList>
            <person name="Varghese N."/>
            <person name="Submissions S."/>
        </authorList>
    </citation>
    <scope>NUCLEOTIDE SEQUENCE [LARGE SCALE GENOMIC DNA]</scope>
    <source>
        <strain evidence="7">CGMCC 1.7062</strain>
    </source>
</reference>
<accession>A0A1H6BLC6</accession>
<dbReference type="AlphaFoldDB" id="A0A1H6BLC6"/>
<dbReference type="EMBL" id="FNVG01000023">
    <property type="protein sequence ID" value="SEG60996.1"/>
    <property type="molecule type" value="Genomic_DNA"/>
</dbReference>
<evidence type="ECO:0000256" key="4">
    <source>
        <dbReference type="ARBA" id="ARBA00023163"/>
    </source>
</evidence>
<evidence type="ECO:0000256" key="3">
    <source>
        <dbReference type="ARBA" id="ARBA00023125"/>
    </source>
</evidence>
<keyword evidence="4" id="KW-0804">Transcription</keyword>
<dbReference type="SUPFAM" id="SSF46785">
    <property type="entry name" value="Winged helix' DNA-binding domain"/>
    <property type="match status" value="1"/>
</dbReference>
<evidence type="ECO:0000259" key="5">
    <source>
        <dbReference type="PROSITE" id="PS50931"/>
    </source>
</evidence>
<dbReference type="InterPro" id="IPR036390">
    <property type="entry name" value="WH_DNA-bd_sf"/>
</dbReference>
<dbReference type="PROSITE" id="PS50931">
    <property type="entry name" value="HTH_LYSR"/>
    <property type="match status" value="1"/>
</dbReference>
<dbReference type="GO" id="GO:0003700">
    <property type="term" value="F:DNA-binding transcription factor activity"/>
    <property type="evidence" value="ECO:0007669"/>
    <property type="project" value="InterPro"/>
</dbReference>
<keyword evidence="3" id="KW-0238">DNA-binding</keyword>
<evidence type="ECO:0000313" key="6">
    <source>
        <dbReference type="EMBL" id="SEG60996.1"/>
    </source>
</evidence>
<protein>
    <submittedName>
        <fullName evidence="6">Transcriptional regulator, LysR family</fullName>
    </submittedName>
</protein>
<dbReference type="SUPFAM" id="SSF53850">
    <property type="entry name" value="Periplasmic binding protein-like II"/>
    <property type="match status" value="1"/>
</dbReference>
<evidence type="ECO:0000256" key="2">
    <source>
        <dbReference type="ARBA" id="ARBA00023015"/>
    </source>
</evidence>
<dbReference type="FunFam" id="1.10.10.10:FF:000001">
    <property type="entry name" value="LysR family transcriptional regulator"/>
    <property type="match status" value="1"/>
</dbReference>
<feature type="domain" description="HTH lysR-type" evidence="5">
    <location>
        <begin position="14"/>
        <end position="63"/>
    </location>
</feature>
<dbReference type="GO" id="GO:0043565">
    <property type="term" value="F:sequence-specific DNA binding"/>
    <property type="evidence" value="ECO:0007669"/>
    <property type="project" value="TreeGrafter"/>
</dbReference>
<keyword evidence="2" id="KW-0805">Transcription regulation</keyword>
<dbReference type="FunFam" id="3.40.190.290:FF:000001">
    <property type="entry name" value="Transcriptional regulator, LysR family"/>
    <property type="match status" value="1"/>
</dbReference>
<organism evidence="6 7">
    <name type="scientific">Vibrio hangzhouensis</name>
    <dbReference type="NCBI Taxonomy" id="462991"/>
    <lineage>
        <taxon>Bacteria</taxon>
        <taxon>Pseudomonadati</taxon>
        <taxon>Pseudomonadota</taxon>
        <taxon>Gammaproteobacteria</taxon>
        <taxon>Vibrionales</taxon>
        <taxon>Vibrionaceae</taxon>
        <taxon>Vibrio</taxon>
    </lineage>
</organism>
<dbReference type="PANTHER" id="PTHR30537:SF10">
    <property type="entry name" value="TRANSCRIPTIONAL REGULATOR-RELATED"/>
    <property type="match status" value="1"/>
</dbReference>
<dbReference type="Pfam" id="PF03466">
    <property type="entry name" value="LysR_substrate"/>
    <property type="match status" value="1"/>
</dbReference>
<gene>
    <name evidence="6" type="ORF">SAMN04488244_1233</name>
</gene>
<dbReference type="GO" id="GO:0006351">
    <property type="term" value="P:DNA-templated transcription"/>
    <property type="evidence" value="ECO:0007669"/>
    <property type="project" value="TreeGrafter"/>
</dbReference>
<dbReference type="InterPro" id="IPR036388">
    <property type="entry name" value="WH-like_DNA-bd_sf"/>
</dbReference>
<name>A0A1H6BLC6_9VIBR</name>
<keyword evidence="7" id="KW-1185">Reference proteome</keyword>
<dbReference type="InterPro" id="IPR058163">
    <property type="entry name" value="LysR-type_TF_proteobact-type"/>
</dbReference>
<dbReference type="Gene3D" id="3.40.190.290">
    <property type="match status" value="1"/>
</dbReference>
<dbReference type="InterPro" id="IPR005119">
    <property type="entry name" value="LysR_subst-bd"/>
</dbReference>
<proteinExistence type="inferred from homology"/>
<comment type="similarity">
    <text evidence="1">Belongs to the LysR transcriptional regulatory family.</text>
</comment>
<dbReference type="InterPro" id="IPR000847">
    <property type="entry name" value="LysR_HTH_N"/>
</dbReference>
<dbReference type="PANTHER" id="PTHR30537">
    <property type="entry name" value="HTH-TYPE TRANSCRIPTIONAL REGULATOR"/>
    <property type="match status" value="1"/>
</dbReference>
<evidence type="ECO:0000256" key="1">
    <source>
        <dbReference type="ARBA" id="ARBA00009437"/>
    </source>
</evidence>
<sequence>MWEVMANWEGINEFVAVAETQSFTAAAEKLSTSVANISRRVNALEEKLGVKLFVRTTRKVSVTEVGATYYQHCKPLVDGLALAELAITQLQSTPKGKIKMTAPVTFGEQVLAPLMHQFLLEHPQIELDLILSNQKMNLVEENFDLAVRLGRLEDSTMMARKLLDRHVFVCASPQYIEKHGEPYTLSELKRHNCLRGSTKYWRFDEKGAERLIHVEGRMQCNSGYALVDAALKGLGIVQLPDYYVQPYLEAGDLVEVLKPYRGDREGIWALYPQNRMLTSKVRTLIDYLSEALSRDNHD</sequence>
<dbReference type="Pfam" id="PF00126">
    <property type="entry name" value="HTH_1"/>
    <property type="match status" value="1"/>
</dbReference>
<evidence type="ECO:0000313" key="7">
    <source>
        <dbReference type="Proteomes" id="UP000236721"/>
    </source>
</evidence>